<reference evidence="2" key="1">
    <citation type="journal article" date="2018" name="Nat. Microbiol.">
        <title>Leveraging single-cell genomics to expand the fungal tree of life.</title>
        <authorList>
            <person name="Ahrendt S.R."/>
            <person name="Quandt C.A."/>
            <person name="Ciobanu D."/>
            <person name="Clum A."/>
            <person name="Salamov A."/>
            <person name="Andreopoulos B."/>
            <person name="Cheng J.F."/>
            <person name="Woyke T."/>
            <person name="Pelin A."/>
            <person name="Henrissat B."/>
            <person name="Reynolds N.K."/>
            <person name="Benny G.L."/>
            <person name="Smith M.E."/>
            <person name="James T.Y."/>
            <person name="Grigoriev I.V."/>
        </authorList>
    </citation>
    <scope>NUCLEOTIDE SEQUENCE [LARGE SCALE GENOMIC DNA]</scope>
</reference>
<name>A0A4P9W2B7_9FUNG</name>
<proteinExistence type="predicted"/>
<dbReference type="AlphaFoldDB" id="A0A4P9W2B7"/>
<protein>
    <submittedName>
        <fullName evidence="1">Uncharacterized protein</fullName>
    </submittedName>
</protein>
<gene>
    <name evidence="1" type="ORF">BDK51DRAFT_47524</name>
</gene>
<accession>A0A4P9W2B7</accession>
<organism evidence="1 2">
    <name type="scientific">Blyttiomyces helicus</name>
    <dbReference type="NCBI Taxonomy" id="388810"/>
    <lineage>
        <taxon>Eukaryota</taxon>
        <taxon>Fungi</taxon>
        <taxon>Fungi incertae sedis</taxon>
        <taxon>Chytridiomycota</taxon>
        <taxon>Chytridiomycota incertae sedis</taxon>
        <taxon>Chytridiomycetes</taxon>
        <taxon>Chytridiomycetes incertae sedis</taxon>
        <taxon>Blyttiomyces</taxon>
    </lineage>
</organism>
<evidence type="ECO:0000313" key="2">
    <source>
        <dbReference type="Proteomes" id="UP000269721"/>
    </source>
</evidence>
<evidence type="ECO:0000313" key="1">
    <source>
        <dbReference type="EMBL" id="RKO85862.1"/>
    </source>
</evidence>
<dbReference type="EMBL" id="KZ998674">
    <property type="protein sequence ID" value="RKO85862.1"/>
    <property type="molecule type" value="Genomic_DNA"/>
</dbReference>
<keyword evidence="2" id="KW-1185">Reference proteome</keyword>
<sequence>MLIPRFQWILVFGCRDLSAPSIFSSDSIEGWCLRRIYGPDLGDLGFRGINVYFSILGISGSASCNGTMQTDAQTPSSPGASALDSSARYMLCMLRLKMAPSPSPSPLWDHPPAPPCLKSTTSVLCPSGFAPSGFAPSGLAPLPEGLVEERPSERATFNLLTRRSKLRG</sequence>
<dbReference type="Proteomes" id="UP000269721">
    <property type="component" value="Unassembled WGS sequence"/>
</dbReference>